<dbReference type="EMBL" id="LATL02000229">
    <property type="protein sequence ID" value="KKD39607.1"/>
    <property type="molecule type" value="Genomic_DNA"/>
</dbReference>
<feature type="domain" description="CRISPR type III-associated protein" evidence="2">
    <location>
        <begin position="124"/>
        <end position="269"/>
    </location>
</feature>
<gene>
    <name evidence="3" type="ORF">WN50_02430</name>
</gene>
<name>A0A0F5YLU2_9CYAN</name>
<accession>A0A0F5YLU2</accession>
<sequence>MSFAQAFQRAVTQKGNEANITIPDINNSDTNNWEPTDLNQVPMMYRAQVQGRCSLQYGKNNTDLEEWTEQWIYPNPNNHQTPFYQYSEVKLGREGSIYRIQVEFPFRVFTNCGQDSILRPTLGKNGIPFIPGSSIKGLFKRLPNFDKSLAQEIIEDYCGSQEKQGILRFHGAYPVGDWAGTKEVKSDNNPEKTRYLIVDVVHPQQNRQVEGKGSPKAIAIISFYQPKLVFEFSSIKDLSEEDWKNFERRFKLALRLGLGGKTSTGYGLYTSPQDESLYPIWVDLKGKGVSPLLRSDEPEFRPNLFKASLQGHVRRLLAGVSNRKEDVDQVVNRLFGCTTEPGSLQLYWQSQSIDVSQTLGQENTPIYQAKGTLYLDVKNKKDRHFMENVLKFAFTMGGFGKSWRRVWHQDFFPNYNTRAIGCHWEWLDSDLKKLEIQSSDEFKKFLNHLQKETQQYLGISKPQSLSWKEAWNPERLTVYSQVVDRSQAIRLFHNEQFKTTPAIGGRQPGDQRPTFFSCVWHRMLPIEQKKYLEIVTLFHGGQSKNLTDQWIRKANGNNENQLPVFVKQLENQGFQKTWGSDPPKS</sequence>
<comment type="caution">
    <text evidence="3">The sequence shown here is derived from an EMBL/GenBank/DDBJ whole genome shotgun (WGS) entry which is preliminary data.</text>
</comment>
<dbReference type="RefSeq" id="WP_046276910.1">
    <property type="nucleotide sequence ID" value="NZ_LATL02000229.1"/>
</dbReference>
<dbReference type="OrthoDB" id="9813956at2"/>
<evidence type="ECO:0000256" key="1">
    <source>
        <dbReference type="ARBA" id="ARBA00023118"/>
    </source>
</evidence>
<dbReference type="GO" id="GO:0051607">
    <property type="term" value="P:defense response to virus"/>
    <property type="evidence" value="ECO:0007669"/>
    <property type="project" value="UniProtKB-KW"/>
</dbReference>
<dbReference type="Proteomes" id="UP000033607">
    <property type="component" value="Unassembled WGS sequence"/>
</dbReference>
<protein>
    <recommendedName>
        <fullName evidence="2">CRISPR type III-associated protein domain-containing protein</fullName>
    </recommendedName>
</protein>
<dbReference type="Pfam" id="PF03787">
    <property type="entry name" value="RAMPs"/>
    <property type="match status" value="1"/>
</dbReference>
<evidence type="ECO:0000313" key="4">
    <source>
        <dbReference type="Proteomes" id="UP000033607"/>
    </source>
</evidence>
<organism evidence="3 4">
    <name type="scientific">Limnoraphis robusta CS-951</name>
    <dbReference type="NCBI Taxonomy" id="1637645"/>
    <lineage>
        <taxon>Bacteria</taxon>
        <taxon>Bacillati</taxon>
        <taxon>Cyanobacteriota</taxon>
        <taxon>Cyanophyceae</taxon>
        <taxon>Oscillatoriophycideae</taxon>
        <taxon>Oscillatoriales</taxon>
        <taxon>Sirenicapillariaceae</taxon>
        <taxon>Limnoraphis</taxon>
    </lineage>
</organism>
<keyword evidence="1" id="KW-0051">Antiviral defense</keyword>
<dbReference type="InterPro" id="IPR005537">
    <property type="entry name" value="RAMP_III_fam"/>
</dbReference>
<dbReference type="AlphaFoldDB" id="A0A0F5YLU2"/>
<reference evidence="3 4" key="1">
    <citation type="submission" date="2015-06" db="EMBL/GenBank/DDBJ databases">
        <title>Draft genome assembly of filamentous brackish cyanobacterium Limnoraphis robusta strain CS-951.</title>
        <authorList>
            <person name="Willis A."/>
            <person name="Parks M."/>
            <person name="Burford M.A."/>
        </authorList>
    </citation>
    <scope>NUCLEOTIDE SEQUENCE [LARGE SCALE GENOMIC DNA]</scope>
    <source>
        <strain evidence="3 4">CS-951</strain>
    </source>
</reference>
<dbReference type="PATRIC" id="fig|1637645.4.peg.4521"/>
<evidence type="ECO:0000313" key="3">
    <source>
        <dbReference type="EMBL" id="KKD39607.1"/>
    </source>
</evidence>
<proteinExistence type="predicted"/>
<evidence type="ECO:0000259" key="2">
    <source>
        <dbReference type="Pfam" id="PF03787"/>
    </source>
</evidence>